<comment type="caution">
    <text evidence="2">The sequence shown here is derived from an EMBL/GenBank/DDBJ whole genome shotgun (WGS) entry which is preliminary data.</text>
</comment>
<dbReference type="PANTHER" id="PTHR30535">
    <property type="entry name" value="VITAMIN B12-BINDING PROTEIN"/>
    <property type="match status" value="1"/>
</dbReference>
<dbReference type="EMBL" id="QGMZ01000056">
    <property type="protein sequence ID" value="PWR69690.1"/>
    <property type="molecule type" value="Genomic_DNA"/>
</dbReference>
<dbReference type="GeneID" id="97607917"/>
<proteinExistence type="predicted"/>
<evidence type="ECO:0000313" key="2">
    <source>
        <dbReference type="EMBL" id="PWR69690.1"/>
    </source>
</evidence>
<dbReference type="Pfam" id="PF01497">
    <property type="entry name" value="Peripla_BP_2"/>
    <property type="match status" value="1"/>
</dbReference>
<name>A0A2V2MTN7_9EURY</name>
<dbReference type="Proteomes" id="UP000245934">
    <property type="component" value="Unassembled WGS sequence"/>
</dbReference>
<accession>A0A2V2MTN7</accession>
<dbReference type="OrthoDB" id="24039at2157"/>
<keyword evidence="3" id="KW-1185">Reference proteome</keyword>
<dbReference type="AlphaFoldDB" id="A0A2V2MTN7"/>
<dbReference type="InterPro" id="IPR050902">
    <property type="entry name" value="ABC_Transporter_SBP"/>
</dbReference>
<dbReference type="InterPro" id="IPR002491">
    <property type="entry name" value="ABC_transptr_periplasmic_BD"/>
</dbReference>
<dbReference type="PROSITE" id="PS50983">
    <property type="entry name" value="FE_B12_PBP"/>
    <property type="match status" value="1"/>
</dbReference>
<feature type="domain" description="Fe/B12 periplasmic-binding" evidence="1">
    <location>
        <begin position="50"/>
        <end position="335"/>
    </location>
</feature>
<dbReference type="PANTHER" id="PTHR30535:SF34">
    <property type="entry name" value="MOLYBDATE-BINDING PROTEIN MOLA"/>
    <property type="match status" value="1"/>
</dbReference>
<evidence type="ECO:0000313" key="3">
    <source>
        <dbReference type="Proteomes" id="UP000245934"/>
    </source>
</evidence>
<gene>
    <name evidence="2" type="ORF">DLD82_17195</name>
</gene>
<dbReference type="Gene3D" id="3.40.50.1980">
    <property type="entry name" value="Nitrogenase molybdenum iron protein domain"/>
    <property type="match status" value="2"/>
</dbReference>
<organism evidence="2 3">
    <name type="scientific">Methanospirillum stamsii</name>
    <dbReference type="NCBI Taxonomy" id="1277351"/>
    <lineage>
        <taxon>Archaea</taxon>
        <taxon>Methanobacteriati</taxon>
        <taxon>Methanobacteriota</taxon>
        <taxon>Stenosarchaea group</taxon>
        <taxon>Methanomicrobia</taxon>
        <taxon>Methanomicrobiales</taxon>
        <taxon>Methanospirillaceae</taxon>
        <taxon>Methanospirillum</taxon>
    </lineage>
</organism>
<sequence length="374" mass="41171">MKINFKYLMPLLAFLVIALSFQPVFADDSYPRTVTDLAGRTITIEKPIERIITNNPDNSRIVIALGDGDKLVASDECTVETGGCVCPMGSNNETICEACWQGVTPGGLDNLPVTNTRYTMNQEQMASLTPDIILMSSDKEADEVQEHVGVPVFVAAPDYTIDGIKKHITAVGNVLGKETEAKALNSFIDGEVKKVTDISSTIPESEKKKVYFATRGAMKGFYDAKEGRDFTRTDNKYEPLTFAGGINVAKDAADGNVNVGIEQIIAWNPDVILVACSTPEDSGVDFILKAPELQSIKAVKEGKVYNTFYPNCRGSPHDRNLINMFYIAKLLYPEKFKDINFEAEGNAIMKEFLGVDGVFSEYMDYLQFPNTQST</sequence>
<dbReference type="RefSeq" id="WP_109942366.1">
    <property type="nucleotide sequence ID" value="NZ_CP176366.1"/>
</dbReference>
<evidence type="ECO:0000259" key="1">
    <source>
        <dbReference type="PROSITE" id="PS50983"/>
    </source>
</evidence>
<protein>
    <submittedName>
        <fullName evidence="2">ABC transporter substrate-binding protein</fullName>
    </submittedName>
</protein>
<reference evidence="2 3" key="1">
    <citation type="submission" date="2018-05" db="EMBL/GenBank/DDBJ databases">
        <title>Draft genome of Methanospirillum stamsii Pt1.</title>
        <authorList>
            <person name="Dueholm M.S."/>
            <person name="Nielsen P.H."/>
            <person name="Bakmann L.F."/>
            <person name="Otzen D.E."/>
        </authorList>
    </citation>
    <scope>NUCLEOTIDE SEQUENCE [LARGE SCALE GENOMIC DNA]</scope>
    <source>
        <strain evidence="2 3">Pt1</strain>
    </source>
</reference>
<dbReference type="SUPFAM" id="SSF53807">
    <property type="entry name" value="Helical backbone' metal receptor"/>
    <property type="match status" value="1"/>
</dbReference>